<accession>A0A074YJ38</accession>
<dbReference type="GeneID" id="25371607"/>
<dbReference type="RefSeq" id="XP_013342655.1">
    <property type="nucleotide sequence ID" value="XM_013487201.1"/>
</dbReference>
<dbReference type="AlphaFoldDB" id="A0A074YJ38"/>
<protein>
    <submittedName>
        <fullName evidence="1">Uncharacterized protein</fullName>
    </submittedName>
</protein>
<evidence type="ECO:0000313" key="2">
    <source>
        <dbReference type="Proteomes" id="UP000030641"/>
    </source>
</evidence>
<evidence type="ECO:0000313" key="1">
    <source>
        <dbReference type="EMBL" id="KEQ94087.1"/>
    </source>
</evidence>
<dbReference type="OMA" id="WIAIMDE"/>
<dbReference type="InParanoid" id="A0A074YJ38"/>
<gene>
    <name evidence="1" type="ORF">AUEXF2481DRAFT_80881</name>
</gene>
<dbReference type="HOGENOM" id="CLU_1389967_0_0_1"/>
<name>A0A074YJ38_AURSE</name>
<keyword evidence="2" id="KW-1185">Reference proteome</keyword>
<proteinExistence type="predicted"/>
<dbReference type="Proteomes" id="UP000030641">
    <property type="component" value="Unassembled WGS sequence"/>
</dbReference>
<dbReference type="EMBL" id="KL584763">
    <property type="protein sequence ID" value="KEQ94087.1"/>
    <property type="molecule type" value="Genomic_DNA"/>
</dbReference>
<reference evidence="1 2" key="1">
    <citation type="journal article" date="2014" name="BMC Genomics">
        <title>Genome sequencing of four Aureobasidium pullulans varieties: biotechnological potential, stress tolerance, and description of new species.</title>
        <authorList>
            <person name="Gostin Ar C."/>
            <person name="Ohm R.A."/>
            <person name="Kogej T."/>
            <person name="Sonjak S."/>
            <person name="Turk M."/>
            <person name="Zajc J."/>
            <person name="Zalar P."/>
            <person name="Grube M."/>
            <person name="Sun H."/>
            <person name="Han J."/>
            <person name="Sharma A."/>
            <person name="Chiniquy J."/>
            <person name="Ngan C.Y."/>
            <person name="Lipzen A."/>
            <person name="Barry K."/>
            <person name="Grigoriev I.V."/>
            <person name="Gunde-Cimerman N."/>
        </authorList>
    </citation>
    <scope>NUCLEOTIDE SEQUENCE [LARGE SCALE GENOMIC DNA]</scope>
    <source>
        <strain evidence="1 2">EXF-2481</strain>
    </source>
</reference>
<dbReference type="OrthoDB" id="4456803at2759"/>
<sequence>MPSFLLFCMAQIPLSTINTFLQLPGHNFFSLVRDTSQSTSDPIATSPPVDGFTSAFMNTDQIRDYLSNPNAPMIGDLEPCQYAYLDERGARDYTVVLAHSYKALEMQDPTTMTEDELAQWDTELEERADEPDDMWREWRVKFKDAERLSTILSLESDFTVKLYDDDFLAAHVAAEGILQLETAWAAFVAASSSAGE</sequence>
<organism evidence="1 2">
    <name type="scientific">Aureobasidium subglaciale (strain EXF-2481)</name>
    <name type="common">Aureobasidium pullulans var. subglaciale</name>
    <dbReference type="NCBI Taxonomy" id="1043005"/>
    <lineage>
        <taxon>Eukaryota</taxon>
        <taxon>Fungi</taxon>
        <taxon>Dikarya</taxon>
        <taxon>Ascomycota</taxon>
        <taxon>Pezizomycotina</taxon>
        <taxon>Dothideomycetes</taxon>
        <taxon>Dothideomycetidae</taxon>
        <taxon>Dothideales</taxon>
        <taxon>Saccotheciaceae</taxon>
        <taxon>Aureobasidium</taxon>
    </lineage>
</organism>